<proteinExistence type="predicted"/>
<name>A0AA35Y1I2_LACSI</name>
<organism evidence="2 3">
    <name type="scientific">Lactuca saligna</name>
    <name type="common">Willowleaf lettuce</name>
    <dbReference type="NCBI Taxonomy" id="75948"/>
    <lineage>
        <taxon>Eukaryota</taxon>
        <taxon>Viridiplantae</taxon>
        <taxon>Streptophyta</taxon>
        <taxon>Embryophyta</taxon>
        <taxon>Tracheophyta</taxon>
        <taxon>Spermatophyta</taxon>
        <taxon>Magnoliopsida</taxon>
        <taxon>eudicotyledons</taxon>
        <taxon>Gunneridae</taxon>
        <taxon>Pentapetalae</taxon>
        <taxon>asterids</taxon>
        <taxon>campanulids</taxon>
        <taxon>Asterales</taxon>
        <taxon>Asteraceae</taxon>
        <taxon>Cichorioideae</taxon>
        <taxon>Cichorieae</taxon>
        <taxon>Lactucinae</taxon>
        <taxon>Lactuca</taxon>
    </lineage>
</organism>
<reference evidence="2" key="1">
    <citation type="submission" date="2023-04" db="EMBL/GenBank/DDBJ databases">
        <authorList>
            <person name="Vijverberg K."/>
            <person name="Xiong W."/>
            <person name="Schranz E."/>
        </authorList>
    </citation>
    <scope>NUCLEOTIDE SEQUENCE</scope>
</reference>
<dbReference type="InterPro" id="IPR026960">
    <property type="entry name" value="RVT-Znf"/>
</dbReference>
<gene>
    <name evidence="2" type="ORF">LSALG_LOCUS4091</name>
</gene>
<evidence type="ECO:0000313" key="2">
    <source>
        <dbReference type="EMBL" id="CAI9263399.1"/>
    </source>
</evidence>
<keyword evidence="3" id="KW-1185">Reference proteome</keyword>
<dbReference type="AlphaFoldDB" id="A0AA35Y1I2"/>
<dbReference type="EMBL" id="OX465086">
    <property type="protein sequence ID" value="CAI9263399.1"/>
    <property type="molecule type" value="Genomic_DNA"/>
</dbReference>
<evidence type="ECO:0000259" key="1">
    <source>
        <dbReference type="Pfam" id="PF13966"/>
    </source>
</evidence>
<sequence length="214" mass="24866">MHIQLFFNNLWAAVITSVHNLRSKPDECYSAKSLPGVWNDIDGIEKDLRKKNIHVKTVLVKRPANNGFTWKCGLTPYGSFTVNALRLKWDYRPPLTNTKFQWIKEIPLKVSCFIWRANLGRIPTTMELVKRGVNIDTSICQMCDEKEESVDHVLVECSYAKMVMEGIMRWCKVNINMEDLRAVSDVLNFANRWGTCTNKRKIFLAICYSTLWRT</sequence>
<dbReference type="Proteomes" id="UP001177003">
    <property type="component" value="Chromosome 0"/>
</dbReference>
<dbReference type="PANTHER" id="PTHR33116:SF79">
    <property type="entry name" value="REVERSE TRANSCRIPTASE DOMAIN, ZINC FINGER, CCHC-TYPE-RELATED"/>
    <property type="match status" value="1"/>
</dbReference>
<feature type="domain" description="Reverse transcriptase zinc-binding" evidence="1">
    <location>
        <begin position="96"/>
        <end position="162"/>
    </location>
</feature>
<dbReference type="PANTHER" id="PTHR33116">
    <property type="entry name" value="REVERSE TRANSCRIPTASE ZINC-BINDING DOMAIN-CONTAINING PROTEIN-RELATED-RELATED"/>
    <property type="match status" value="1"/>
</dbReference>
<protein>
    <recommendedName>
        <fullName evidence="1">Reverse transcriptase zinc-binding domain-containing protein</fullName>
    </recommendedName>
</protein>
<evidence type="ECO:0000313" key="3">
    <source>
        <dbReference type="Proteomes" id="UP001177003"/>
    </source>
</evidence>
<dbReference type="Pfam" id="PF13966">
    <property type="entry name" value="zf-RVT"/>
    <property type="match status" value="1"/>
</dbReference>
<accession>A0AA35Y1I2</accession>